<evidence type="ECO:0000313" key="9">
    <source>
        <dbReference type="EMBL" id="VDI10179.1"/>
    </source>
</evidence>
<evidence type="ECO:0000256" key="5">
    <source>
        <dbReference type="ARBA" id="ARBA00023136"/>
    </source>
</evidence>
<accession>A0A8B6CUR8</accession>
<evidence type="ECO:0000259" key="8">
    <source>
        <dbReference type="PROSITE" id="PS50262"/>
    </source>
</evidence>
<feature type="transmembrane region" description="Helical" evidence="7">
    <location>
        <begin position="145"/>
        <end position="172"/>
    </location>
</feature>
<dbReference type="GO" id="GO:0032870">
    <property type="term" value="P:cellular response to hormone stimulus"/>
    <property type="evidence" value="ECO:0007669"/>
    <property type="project" value="TreeGrafter"/>
</dbReference>
<evidence type="ECO:0000256" key="3">
    <source>
        <dbReference type="ARBA" id="ARBA00022692"/>
    </source>
</evidence>
<evidence type="ECO:0000256" key="7">
    <source>
        <dbReference type="SAM" id="Phobius"/>
    </source>
</evidence>
<comment type="subcellular location">
    <subcellularLocation>
        <location evidence="1">Cell membrane</location>
        <topology evidence="1">Multi-pass membrane protein</topology>
    </subcellularLocation>
</comment>
<dbReference type="GO" id="GO:0005000">
    <property type="term" value="F:vasopressin receptor activity"/>
    <property type="evidence" value="ECO:0007669"/>
    <property type="project" value="TreeGrafter"/>
</dbReference>
<name>A0A8B6CUR8_MYTGA</name>
<feature type="transmembrane region" description="Helical" evidence="7">
    <location>
        <begin position="246"/>
        <end position="265"/>
    </location>
</feature>
<organism evidence="9 10">
    <name type="scientific">Mytilus galloprovincialis</name>
    <name type="common">Mediterranean mussel</name>
    <dbReference type="NCBI Taxonomy" id="29158"/>
    <lineage>
        <taxon>Eukaryota</taxon>
        <taxon>Metazoa</taxon>
        <taxon>Spiralia</taxon>
        <taxon>Lophotrochozoa</taxon>
        <taxon>Mollusca</taxon>
        <taxon>Bivalvia</taxon>
        <taxon>Autobranchia</taxon>
        <taxon>Pteriomorphia</taxon>
        <taxon>Mytilida</taxon>
        <taxon>Mytiloidea</taxon>
        <taxon>Mytilidae</taxon>
        <taxon>Mytilinae</taxon>
        <taxon>Mytilus</taxon>
    </lineage>
</organism>
<feature type="transmembrane region" description="Helical" evidence="7">
    <location>
        <begin position="63"/>
        <end position="84"/>
    </location>
</feature>
<feature type="transmembrane region" description="Helical" evidence="7">
    <location>
        <begin position="29"/>
        <end position="51"/>
    </location>
</feature>
<dbReference type="Proteomes" id="UP000596742">
    <property type="component" value="Unassembled WGS sequence"/>
</dbReference>
<keyword evidence="10" id="KW-1185">Reference proteome</keyword>
<dbReference type="InterPro" id="IPR000276">
    <property type="entry name" value="GPCR_Rhodpsn"/>
</dbReference>
<feature type="non-terminal residue" evidence="9">
    <location>
        <position position="280"/>
    </location>
</feature>
<reference evidence="9" key="1">
    <citation type="submission" date="2018-11" db="EMBL/GenBank/DDBJ databases">
        <authorList>
            <person name="Alioto T."/>
            <person name="Alioto T."/>
        </authorList>
    </citation>
    <scope>NUCLEOTIDE SEQUENCE</scope>
</reference>
<dbReference type="InterPro" id="IPR017452">
    <property type="entry name" value="GPCR_Rhodpsn_7TM"/>
</dbReference>
<dbReference type="AlphaFoldDB" id="A0A8B6CUR8"/>
<sequence>NSNALTSLNKLIGGLTDLKIKPPLKCFRTLAFADLCVGIFFVLPETLFNWFEVQWNSYVCYIYYVYFSMVPFYVSTYAIVVLSIDRAYVIVKPLAAASTGNTYRYGLALSAWIIGCLLAIPYGVFGLYTEDNNWCQQTFPNKLVILYADLSSIIIIPVIVITVCYIIIIITIRRREMNGFMQQRNNNSHEACSADARDTRISKAKIKSIQLLFVVVFAYILCWAPITIAAILLYHNNEEKGLWFQVLYLLAPLNSLANPLVFLIFNKKILLSKTKKRRQK</sequence>
<gene>
    <name evidence="9" type="ORF">MGAL_10B032331</name>
</gene>
<comment type="caution">
    <text evidence="9">The sequence shown here is derived from an EMBL/GenBank/DDBJ whole genome shotgun (WGS) entry which is preliminary data.</text>
</comment>
<evidence type="ECO:0000256" key="6">
    <source>
        <dbReference type="ARBA" id="ARBA00023170"/>
    </source>
</evidence>
<dbReference type="EMBL" id="UYJE01002369">
    <property type="protein sequence ID" value="VDI10179.1"/>
    <property type="molecule type" value="Genomic_DNA"/>
</dbReference>
<feature type="domain" description="G-protein coupled receptors family 1 profile" evidence="8">
    <location>
        <begin position="29"/>
        <end position="262"/>
    </location>
</feature>
<evidence type="ECO:0000256" key="4">
    <source>
        <dbReference type="ARBA" id="ARBA00022989"/>
    </source>
</evidence>
<dbReference type="GO" id="GO:0042277">
    <property type="term" value="F:peptide binding"/>
    <property type="evidence" value="ECO:0007669"/>
    <property type="project" value="TreeGrafter"/>
</dbReference>
<keyword evidence="4 7" id="KW-1133">Transmembrane helix</keyword>
<keyword evidence="6" id="KW-0675">Receptor</keyword>
<dbReference type="SUPFAM" id="SSF81321">
    <property type="entry name" value="Family A G protein-coupled receptor-like"/>
    <property type="match status" value="1"/>
</dbReference>
<dbReference type="PROSITE" id="PS50262">
    <property type="entry name" value="G_PROTEIN_RECEP_F1_2"/>
    <property type="match status" value="1"/>
</dbReference>
<protein>
    <recommendedName>
        <fullName evidence="8">G-protein coupled receptors family 1 profile domain-containing protein</fullName>
    </recommendedName>
</protein>
<dbReference type="PRINTS" id="PR00237">
    <property type="entry name" value="GPCRRHODOPSN"/>
</dbReference>
<feature type="transmembrane region" description="Helical" evidence="7">
    <location>
        <begin position="105"/>
        <end position="125"/>
    </location>
</feature>
<dbReference type="GO" id="GO:0005886">
    <property type="term" value="C:plasma membrane"/>
    <property type="evidence" value="ECO:0007669"/>
    <property type="project" value="UniProtKB-SubCell"/>
</dbReference>
<keyword evidence="2" id="KW-1003">Cell membrane</keyword>
<keyword evidence="3 7" id="KW-0812">Transmembrane</keyword>
<keyword evidence="5 7" id="KW-0472">Membrane</keyword>
<evidence type="ECO:0000256" key="2">
    <source>
        <dbReference type="ARBA" id="ARBA00022475"/>
    </source>
</evidence>
<dbReference type="Gene3D" id="1.20.1070.10">
    <property type="entry name" value="Rhodopsin 7-helix transmembrane proteins"/>
    <property type="match status" value="1"/>
</dbReference>
<evidence type="ECO:0000313" key="10">
    <source>
        <dbReference type="Proteomes" id="UP000596742"/>
    </source>
</evidence>
<dbReference type="Pfam" id="PF00001">
    <property type="entry name" value="7tm_1"/>
    <property type="match status" value="1"/>
</dbReference>
<dbReference type="PANTHER" id="PTHR24241:SF161">
    <property type="entry name" value="G-PROTEIN COUPLED RECEPTORS FAMILY 1 PROFILE DOMAIN-CONTAINING PROTEIN"/>
    <property type="match status" value="1"/>
</dbReference>
<proteinExistence type="predicted"/>
<dbReference type="PANTHER" id="PTHR24241">
    <property type="entry name" value="NEUROPEPTIDE RECEPTOR-RELATED G-PROTEIN COUPLED RECEPTOR"/>
    <property type="match status" value="1"/>
</dbReference>
<evidence type="ECO:0000256" key="1">
    <source>
        <dbReference type="ARBA" id="ARBA00004651"/>
    </source>
</evidence>
<feature type="transmembrane region" description="Helical" evidence="7">
    <location>
        <begin position="211"/>
        <end position="234"/>
    </location>
</feature>
<dbReference type="OrthoDB" id="6123748at2759"/>